<sequence>MFNGIGEYVYGHLKTNAKPEAWACLYELCKEKATGELRLRRRTVAQLTVLTMSCKFVTIPDNDRNEQMLQISALHIKCRGSGGKRFKLARRVARLLRSNRLKPKNAITKPSRPVQGNETLPLLPKSDTAGQLFQLDGQSVDVG</sequence>
<reference evidence="2" key="1">
    <citation type="submission" date="2019-12" db="UniProtKB">
        <authorList>
            <consortium name="WormBaseParasite"/>
        </authorList>
    </citation>
    <scope>IDENTIFICATION</scope>
</reference>
<name>A0A5S6QWM0_TRIMR</name>
<dbReference type="Proteomes" id="UP000046395">
    <property type="component" value="Unassembled WGS sequence"/>
</dbReference>
<evidence type="ECO:0000313" key="2">
    <source>
        <dbReference type="WBParaSite" id="TMUE_3000011645.1"/>
    </source>
</evidence>
<organism evidence="1 2">
    <name type="scientific">Trichuris muris</name>
    <name type="common">Mouse whipworm</name>
    <dbReference type="NCBI Taxonomy" id="70415"/>
    <lineage>
        <taxon>Eukaryota</taxon>
        <taxon>Metazoa</taxon>
        <taxon>Ecdysozoa</taxon>
        <taxon>Nematoda</taxon>
        <taxon>Enoplea</taxon>
        <taxon>Dorylaimia</taxon>
        <taxon>Trichinellida</taxon>
        <taxon>Trichuridae</taxon>
        <taxon>Trichuris</taxon>
    </lineage>
</organism>
<keyword evidence="1" id="KW-1185">Reference proteome</keyword>
<evidence type="ECO:0000313" key="1">
    <source>
        <dbReference type="Proteomes" id="UP000046395"/>
    </source>
</evidence>
<accession>A0A5S6QWM0</accession>
<proteinExistence type="predicted"/>
<protein>
    <submittedName>
        <fullName evidence="2">KIND domain-containing protein</fullName>
    </submittedName>
</protein>
<dbReference type="AlphaFoldDB" id="A0A5S6QWM0"/>
<dbReference type="WBParaSite" id="TMUE_3000011645.1">
    <property type="protein sequence ID" value="TMUE_3000011645.1"/>
    <property type="gene ID" value="WBGene00289114"/>
</dbReference>